<evidence type="ECO:0000256" key="3">
    <source>
        <dbReference type="HAMAP-Rule" id="MF_01384"/>
    </source>
</evidence>
<protein>
    <recommendedName>
        <fullName evidence="3">Urease accessory protein UreD</fullName>
    </recommendedName>
</protein>
<sequence length="287" mass="30393">MIRVSIPADPLTEPTLQRVQALGRLAVAAQGGRTRLERLFQQGAAKIRMPTVTTGALEAILINTAGGMTGGDRLEWEIEVGTGAAAVLTTQACEKAYRSAGGVARIRTSAQVAAGGHLAWLPQETILYDRSALHRRLDVDLAPGATALIVESVIFGRRAMGEVVTTAQFRDVWRIRSGGRLVHADAIAYDGDVAGQLSRAAVADGGTAFATVLLIAPEAEERLGRAREIVGETGGVSFWALRGDAQAANGKLLARLVASDGYDLRRRLVPLLDLLNAQAALPKVWST</sequence>
<keyword evidence="3" id="KW-0963">Cytoplasm</keyword>
<evidence type="ECO:0000256" key="1">
    <source>
        <dbReference type="ARBA" id="ARBA00007177"/>
    </source>
</evidence>
<keyword evidence="2 3" id="KW-0143">Chaperone</keyword>
<reference evidence="5" key="1">
    <citation type="submission" date="2017-04" db="EMBL/GenBank/DDBJ databases">
        <authorList>
            <person name="Varghese N."/>
            <person name="Submissions S."/>
        </authorList>
    </citation>
    <scope>NUCLEOTIDE SEQUENCE [LARGE SCALE GENOMIC DNA]</scope>
    <source>
        <strain evidence="5">B5P</strain>
    </source>
</reference>
<keyword evidence="5" id="KW-1185">Reference proteome</keyword>
<dbReference type="Proteomes" id="UP000193083">
    <property type="component" value="Unassembled WGS sequence"/>
</dbReference>
<accession>A0A1X7N9X0</accession>
<dbReference type="RefSeq" id="WP_085463539.1">
    <property type="nucleotide sequence ID" value="NZ_FXBL01000004.1"/>
</dbReference>
<dbReference type="InterPro" id="IPR002669">
    <property type="entry name" value="UreD"/>
</dbReference>
<proteinExistence type="inferred from homology"/>
<comment type="function">
    <text evidence="3">Required for maturation of urease via the functional incorporation of the urease nickel metallocenter.</text>
</comment>
<dbReference type="HAMAP" id="MF_01384">
    <property type="entry name" value="UreD"/>
    <property type="match status" value="1"/>
</dbReference>
<dbReference type="PANTHER" id="PTHR33643:SF1">
    <property type="entry name" value="UREASE ACCESSORY PROTEIN D"/>
    <property type="match status" value="1"/>
</dbReference>
<dbReference type="GO" id="GO:0016151">
    <property type="term" value="F:nickel cation binding"/>
    <property type="evidence" value="ECO:0007669"/>
    <property type="project" value="UniProtKB-UniRule"/>
</dbReference>
<organism evidence="4 5">
    <name type="scientific">Mesorhizobium australicum</name>
    <dbReference type="NCBI Taxonomy" id="536018"/>
    <lineage>
        <taxon>Bacteria</taxon>
        <taxon>Pseudomonadati</taxon>
        <taxon>Pseudomonadota</taxon>
        <taxon>Alphaproteobacteria</taxon>
        <taxon>Hyphomicrobiales</taxon>
        <taxon>Phyllobacteriaceae</taxon>
        <taxon>Mesorhizobium</taxon>
    </lineage>
</organism>
<evidence type="ECO:0000313" key="4">
    <source>
        <dbReference type="EMBL" id="SMH33832.1"/>
    </source>
</evidence>
<dbReference type="Pfam" id="PF01774">
    <property type="entry name" value="UreD"/>
    <property type="match status" value="1"/>
</dbReference>
<comment type="similarity">
    <text evidence="1 3">Belongs to the UreD family.</text>
</comment>
<gene>
    <name evidence="3" type="primary">ureD</name>
    <name evidence="4" type="ORF">SAMN02982922_1448</name>
</gene>
<dbReference type="OrthoDB" id="9798842at2"/>
<dbReference type="AlphaFoldDB" id="A0A1X7N9X0"/>
<dbReference type="PANTHER" id="PTHR33643">
    <property type="entry name" value="UREASE ACCESSORY PROTEIN D"/>
    <property type="match status" value="1"/>
</dbReference>
<comment type="subunit">
    <text evidence="3">UreD, UreF and UreG form a complex that acts as a GTP-hydrolysis-dependent molecular chaperone, activating the urease apoprotein by helping to assemble the nickel containing metallocenter of UreC. The UreE protein probably delivers the nickel.</text>
</comment>
<evidence type="ECO:0000313" key="5">
    <source>
        <dbReference type="Proteomes" id="UP000193083"/>
    </source>
</evidence>
<comment type="subcellular location">
    <subcellularLocation>
        <location evidence="3">Cytoplasm</location>
    </subcellularLocation>
</comment>
<dbReference type="GO" id="GO:0005737">
    <property type="term" value="C:cytoplasm"/>
    <property type="evidence" value="ECO:0007669"/>
    <property type="project" value="UniProtKB-SubCell"/>
</dbReference>
<name>A0A1X7N9X0_9HYPH</name>
<keyword evidence="3" id="KW-0996">Nickel insertion</keyword>
<dbReference type="EMBL" id="FXBL01000004">
    <property type="protein sequence ID" value="SMH33832.1"/>
    <property type="molecule type" value="Genomic_DNA"/>
</dbReference>
<evidence type="ECO:0000256" key="2">
    <source>
        <dbReference type="ARBA" id="ARBA00023186"/>
    </source>
</evidence>